<feature type="region of interest" description="Disordered" evidence="1">
    <location>
        <begin position="979"/>
        <end position="1002"/>
    </location>
</feature>
<name>A0A1E7ES01_9STRA</name>
<reference evidence="3 4" key="1">
    <citation type="submission" date="2016-09" db="EMBL/GenBank/DDBJ databases">
        <title>Extensive genetic diversity and differential bi-allelic expression allows diatom success in the polar Southern Ocean.</title>
        <authorList>
            <consortium name="DOE Joint Genome Institute"/>
            <person name="Mock T."/>
            <person name="Otillar R.P."/>
            <person name="Strauss J."/>
            <person name="Dupont C."/>
            <person name="Frickenhaus S."/>
            <person name="Maumus F."/>
            <person name="Mcmullan M."/>
            <person name="Sanges R."/>
            <person name="Schmutz J."/>
            <person name="Toseland A."/>
            <person name="Valas R."/>
            <person name="Veluchamy A."/>
            <person name="Ward B.J."/>
            <person name="Allen A."/>
            <person name="Barry K."/>
            <person name="Falciatore A."/>
            <person name="Ferrante M."/>
            <person name="Fortunato A.E."/>
            <person name="Gloeckner G."/>
            <person name="Gruber A."/>
            <person name="Hipkin R."/>
            <person name="Janech M."/>
            <person name="Kroth P."/>
            <person name="Leese F."/>
            <person name="Lindquist E."/>
            <person name="Lyon B.R."/>
            <person name="Martin J."/>
            <person name="Mayer C."/>
            <person name="Parker M."/>
            <person name="Quesneville H."/>
            <person name="Raymond J."/>
            <person name="Uhlig C."/>
            <person name="Valentin K.U."/>
            <person name="Worden A.Z."/>
            <person name="Armbrust E.V."/>
            <person name="Bowler C."/>
            <person name="Green B."/>
            <person name="Moulton V."/>
            <person name="Van Oosterhout C."/>
            <person name="Grigoriev I."/>
        </authorList>
    </citation>
    <scope>NUCLEOTIDE SEQUENCE [LARGE SCALE GENOMIC DNA]</scope>
    <source>
        <strain evidence="3 4">CCMP1102</strain>
    </source>
</reference>
<feature type="region of interest" description="Disordered" evidence="1">
    <location>
        <begin position="1048"/>
        <end position="1075"/>
    </location>
</feature>
<evidence type="ECO:0000256" key="2">
    <source>
        <dbReference type="SAM" id="Phobius"/>
    </source>
</evidence>
<feature type="compositionally biased region" description="Low complexity" evidence="1">
    <location>
        <begin position="947"/>
        <end position="958"/>
    </location>
</feature>
<keyword evidence="2" id="KW-0472">Membrane</keyword>
<feature type="region of interest" description="Disordered" evidence="1">
    <location>
        <begin position="491"/>
        <end position="515"/>
    </location>
</feature>
<feature type="compositionally biased region" description="Basic and acidic residues" evidence="1">
    <location>
        <begin position="491"/>
        <end position="512"/>
    </location>
</feature>
<protein>
    <submittedName>
        <fullName evidence="3">Uncharacterized protein</fullName>
    </submittedName>
</protein>
<keyword evidence="2" id="KW-0812">Transmembrane</keyword>
<dbReference type="EMBL" id="KV784379">
    <property type="protein sequence ID" value="OEU08626.1"/>
    <property type="molecule type" value="Genomic_DNA"/>
</dbReference>
<evidence type="ECO:0000256" key="1">
    <source>
        <dbReference type="SAM" id="MobiDB-lite"/>
    </source>
</evidence>
<feature type="compositionally biased region" description="Low complexity" evidence="1">
    <location>
        <begin position="912"/>
        <end position="935"/>
    </location>
</feature>
<feature type="region of interest" description="Disordered" evidence="1">
    <location>
        <begin position="912"/>
        <end position="967"/>
    </location>
</feature>
<feature type="region of interest" description="Disordered" evidence="1">
    <location>
        <begin position="1014"/>
        <end position="1033"/>
    </location>
</feature>
<keyword evidence="4" id="KW-1185">Reference proteome</keyword>
<dbReference type="InParanoid" id="A0A1E7ES01"/>
<feature type="transmembrane region" description="Helical" evidence="2">
    <location>
        <begin position="152"/>
        <end position="181"/>
    </location>
</feature>
<dbReference type="AlphaFoldDB" id="A0A1E7ES01"/>
<feature type="transmembrane region" description="Helical" evidence="2">
    <location>
        <begin position="327"/>
        <end position="348"/>
    </location>
</feature>
<dbReference type="KEGG" id="fcy:FRACYDRAFT_249519"/>
<proteinExistence type="predicted"/>
<organism evidence="3 4">
    <name type="scientific">Fragilariopsis cylindrus CCMP1102</name>
    <dbReference type="NCBI Taxonomy" id="635003"/>
    <lineage>
        <taxon>Eukaryota</taxon>
        <taxon>Sar</taxon>
        <taxon>Stramenopiles</taxon>
        <taxon>Ochrophyta</taxon>
        <taxon>Bacillariophyta</taxon>
        <taxon>Bacillariophyceae</taxon>
        <taxon>Bacillariophycidae</taxon>
        <taxon>Bacillariales</taxon>
        <taxon>Bacillariaceae</taxon>
        <taxon>Fragilariopsis</taxon>
    </lineage>
</organism>
<feature type="compositionally biased region" description="Polar residues" evidence="1">
    <location>
        <begin position="550"/>
        <end position="559"/>
    </location>
</feature>
<sequence>MCRIRNILKDAVIGLYKNPLLKIFWFVVLCMYVDTFPKFVSDNNFNGSEYDNDHDNDEQQQHVWYCTRSFVLGIYDFGYNFLRSIISFFVNVSVSVNGDDHSSTSLSHYEYPWREAELELESLASKVTTITTTTWNHQILIKVILMIPQMSYLAYCVGYIFGDLLILFLYIISCHIVYFYLYGNLREMKNKQQQQHHPCTTPPMMASMPSMIQQAISTNQQTLLLGVEVPVNLRLVISNTISHVNDKAFDSFLFWFLIVVTTTATSSSSTPSSSTTPTADIEDIIISKLKGISIIGVLDFGRNWLFSNGINDNDSDNENYEGDKMSYITMIGAIFTFLVFFCFTWGLFVSSEEVEEEIRHQKEEKKKKIETTRTTRKVISDTNSNNYKKQIIGYGGGRRQFYSKKKKTIFTPTSSKAASASTTKPMRIAGSLTSRASCIDHNNNNSINKIQDNTHRDTASATYSKSTADVNINEKKNMNARTMVVVEDSQKNHGKVDSVTKCNEREHEDRQDNNATTATITFKEILSSLSTTTQSDPLEAAFASLLPMSSRQSGHAFSSDSKESLSYDATPMSMSPSKLSSSSCTKGNRLLSCAATAVTKVSCSNKAMPMSPKSWPTLSNIETTSFPRTDADAADEHDDNAVLPQLKPNQYPRSILSRYYSKKHRNIKTKLEYFVTWDNGIKISGMPSFTSSFVCPITNEIFFAGPFSARGMQIAVKKKKMSEVVAPDEDGIYWYPCKKLAEHAAAARALDCLLMRDGGKDFNSDDNFCALEPYMPADKQTYPGDNGIPDQILEQIVILARNSTRSSNEDVVVAKEEGEEKCDLAEAVATIAIIVVPEAIAVEAESLLEKEEKDRSALSLSLKQEDNDIVEQEDFEKASDAVGTTTCVTIRKERNYYYEITVQQSGGDIPDLLLPSSSSLPSSPSPASSSSSPSSWKRNFIEDEDTISTTTSSNISSEGTEESGRSKDSCQFIVEMMESETVSQQQTKEHPSLPRRKRLPPPGFLRMKLLKEEKEERARQQQAHEPAVVAPPPGFEQKLMIHQTASENGSLVHHHEQPIGPPPGFYPVSLHDHDK</sequence>
<accession>A0A1E7ES01</accession>
<dbReference type="Proteomes" id="UP000095751">
    <property type="component" value="Unassembled WGS sequence"/>
</dbReference>
<evidence type="ECO:0000313" key="4">
    <source>
        <dbReference type="Proteomes" id="UP000095751"/>
    </source>
</evidence>
<evidence type="ECO:0000313" key="3">
    <source>
        <dbReference type="EMBL" id="OEU08626.1"/>
    </source>
</evidence>
<gene>
    <name evidence="3" type="ORF">FRACYDRAFT_249519</name>
</gene>
<feature type="compositionally biased region" description="Low complexity" evidence="1">
    <location>
        <begin position="571"/>
        <end position="581"/>
    </location>
</feature>
<feature type="region of interest" description="Disordered" evidence="1">
    <location>
        <begin position="550"/>
        <end position="581"/>
    </location>
</feature>
<keyword evidence="2" id="KW-1133">Transmembrane helix</keyword>